<evidence type="ECO:0000313" key="3">
    <source>
        <dbReference type="Proteomes" id="UP000054481"/>
    </source>
</evidence>
<dbReference type="Proteomes" id="UP000054481">
    <property type="component" value="Unassembled WGS sequence"/>
</dbReference>
<feature type="chain" id="PRO_5002525786" evidence="1">
    <location>
        <begin position="20"/>
        <end position="262"/>
    </location>
</feature>
<name>A0A0F7ZI00_9HYPO</name>
<feature type="signal peptide" evidence="1">
    <location>
        <begin position="1"/>
        <end position="19"/>
    </location>
</feature>
<dbReference type="AlphaFoldDB" id="A0A0F7ZI00"/>
<gene>
    <name evidence="2" type="ORF">HIM_07300</name>
</gene>
<accession>A0A0F7ZI00</accession>
<evidence type="ECO:0000256" key="1">
    <source>
        <dbReference type="SAM" id="SignalP"/>
    </source>
</evidence>
<keyword evidence="3" id="KW-1185">Reference proteome</keyword>
<dbReference type="EMBL" id="KQ030536">
    <property type="protein sequence ID" value="KJZ73296.1"/>
    <property type="molecule type" value="Genomic_DNA"/>
</dbReference>
<protein>
    <submittedName>
        <fullName evidence="2">Uncharacterized protein</fullName>
    </submittedName>
</protein>
<proteinExistence type="predicted"/>
<sequence>MRVLRCALVSLLLTVSVNSAAVETDPEVGDDDNELDLVHASMPSDGLVACQAQCDVAAESQAYEPVQFQVDCNMVKDFHCLKWDLGNQEAIRREFGDISEEDYKLICQSREWQHSGCLRRAKCEGQPDMKRCCDRRWFIPFQQGPLYNGYMAACAPDYTLKSSDVPDHRDASCQEVDELLTRFLYLQIHGVRVDDRIYKLREFESKACLTGAKCKQENKNDESCCSQGAPKADTIKATVLDGVPVGYYHSRYVAKCNAVRGS</sequence>
<organism evidence="2 3">
    <name type="scientific">Hirsutella minnesotensis 3608</name>
    <dbReference type="NCBI Taxonomy" id="1043627"/>
    <lineage>
        <taxon>Eukaryota</taxon>
        <taxon>Fungi</taxon>
        <taxon>Dikarya</taxon>
        <taxon>Ascomycota</taxon>
        <taxon>Pezizomycotina</taxon>
        <taxon>Sordariomycetes</taxon>
        <taxon>Hypocreomycetidae</taxon>
        <taxon>Hypocreales</taxon>
        <taxon>Ophiocordycipitaceae</taxon>
        <taxon>Hirsutella</taxon>
    </lineage>
</organism>
<keyword evidence="1" id="KW-0732">Signal</keyword>
<dbReference type="OrthoDB" id="4931516at2759"/>
<evidence type="ECO:0000313" key="2">
    <source>
        <dbReference type="EMBL" id="KJZ73296.1"/>
    </source>
</evidence>
<reference evidence="2 3" key="1">
    <citation type="journal article" date="2014" name="Genome Biol. Evol.">
        <title>Comparative genomics and transcriptomics analyses reveal divergent lifestyle features of nematode endoparasitic fungus Hirsutella minnesotensis.</title>
        <authorList>
            <person name="Lai Y."/>
            <person name="Liu K."/>
            <person name="Zhang X."/>
            <person name="Zhang X."/>
            <person name="Li K."/>
            <person name="Wang N."/>
            <person name="Shu C."/>
            <person name="Wu Y."/>
            <person name="Wang C."/>
            <person name="Bushley K.E."/>
            <person name="Xiang M."/>
            <person name="Liu X."/>
        </authorList>
    </citation>
    <scope>NUCLEOTIDE SEQUENCE [LARGE SCALE GENOMIC DNA]</scope>
    <source>
        <strain evidence="2 3">3608</strain>
    </source>
</reference>